<proteinExistence type="predicted"/>
<dbReference type="SUPFAM" id="SSF47336">
    <property type="entry name" value="ACP-like"/>
    <property type="match status" value="1"/>
</dbReference>
<keyword evidence="2" id="KW-0597">Phosphoprotein</keyword>
<gene>
    <name evidence="4" type="ORF">SAMN05216174_107166</name>
</gene>
<name>A0A1G6S1K9_9PSEU</name>
<dbReference type="InterPro" id="IPR009081">
    <property type="entry name" value="PP-bd_ACP"/>
</dbReference>
<dbReference type="PROSITE" id="PS50075">
    <property type="entry name" value="CARRIER"/>
    <property type="match status" value="1"/>
</dbReference>
<dbReference type="Gene3D" id="1.10.1200.10">
    <property type="entry name" value="ACP-like"/>
    <property type="match status" value="1"/>
</dbReference>
<feature type="domain" description="Carrier" evidence="3">
    <location>
        <begin position="8"/>
        <end position="86"/>
    </location>
</feature>
<dbReference type="InterPro" id="IPR020806">
    <property type="entry name" value="PKS_PP-bd"/>
</dbReference>
<dbReference type="OrthoDB" id="3629761at2"/>
<evidence type="ECO:0000256" key="1">
    <source>
        <dbReference type="ARBA" id="ARBA00022450"/>
    </source>
</evidence>
<evidence type="ECO:0000256" key="2">
    <source>
        <dbReference type="ARBA" id="ARBA00022553"/>
    </source>
</evidence>
<evidence type="ECO:0000313" key="5">
    <source>
        <dbReference type="Proteomes" id="UP000199501"/>
    </source>
</evidence>
<dbReference type="Pfam" id="PF00550">
    <property type="entry name" value="PP-binding"/>
    <property type="match status" value="1"/>
</dbReference>
<dbReference type="AlphaFoldDB" id="A0A1G6S1K9"/>
<protein>
    <submittedName>
        <fullName evidence="4">Acyl carrier protein</fullName>
    </submittedName>
</protein>
<dbReference type="STRING" id="1271860.SAMN05216174_107166"/>
<evidence type="ECO:0000313" key="4">
    <source>
        <dbReference type="EMBL" id="SDD10729.1"/>
    </source>
</evidence>
<organism evidence="4 5">
    <name type="scientific">Actinokineospora iranica</name>
    <dbReference type="NCBI Taxonomy" id="1271860"/>
    <lineage>
        <taxon>Bacteria</taxon>
        <taxon>Bacillati</taxon>
        <taxon>Actinomycetota</taxon>
        <taxon>Actinomycetes</taxon>
        <taxon>Pseudonocardiales</taxon>
        <taxon>Pseudonocardiaceae</taxon>
        <taxon>Actinokineospora</taxon>
    </lineage>
</organism>
<evidence type="ECO:0000259" key="3">
    <source>
        <dbReference type="PROSITE" id="PS50075"/>
    </source>
</evidence>
<keyword evidence="1" id="KW-0596">Phosphopantetheine</keyword>
<sequence>MAETTSLDSITEITAAVTEIAAAETGVPAADLTPDTDLRAVEGVDSVKVLRMIAKIERRYDIELEDEDVFGVATVGEVAVVVDKTLREKA</sequence>
<dbReference type="InterPro" id="IPR036736">
    <property type="entry name" value="ACP-like_sf"/>
</dbReference>
<dbReference type="EMBL" id="FMZZ01000007">
    <property type="protein sequence ID" value="SDD10729.1"/>
    <property type="molecule type" value="Genomic_DNA"/>
</dbReference>
<accession>A0A1G6S1K9</accession>
<dbReference type="GO" id="GO:0031177">
    <property type="term" value="F:phosphopantetheine binding"/>
    <property type="evidence" value="ECO:0007669"/>
    <property type="project" value="InterPro"/>
</dbReference>
<reference evidence="5" key="1">
    <citation type="submission" date="2016-10" db="EMBL/GenBank/DDBJ databases">
        <authorList>
            <person name="Varghese N."/>
            <person name="Submissions S."/>
        </authorList>
    </citation>
    <scope>NUCLEOTIDE SEQUENCE [LARGE SCALE GENOMIC DNA]</scope>
    <source>
        <strain evidence="5">IBRC-M 10403</strain>
    </source>
</reference>
<keyword evidence="5" id="KW-1185">Reference proteome</keyword>
<dbReference type="Proteomes" id="UP000199501">
    <property type="component" value="Unassembled WGS sequence"/>
</dbReference>
<dbReference type="RefSeq" id="WP_091451282.1">
    <property type="nucleotide sequence ID" value="NZ_FMZZ01000007.1"/>
</dbReference>
<dbReference type="SMART" id="SM00823">
    <property type="entry name" value="PKS_PP"/>
    <property type="match status" value="1"/>
</dbReference>